<dbReference type="PANTHER" id="PTHR20973:SF0">
    <property type="entry name" value="NON-STRUCTURAL MAINTENANCE OF CHROMOSOMES ELEMENT 1 HOMOLOG"/>
    <property type="match status" value="1"/>
</dbReference>
<evidence type="ECO:0000256" key="8">
    <source>
        <dbReference type="ARBA" id="ARBA00022763"/>
    </source>
</evidence>
<keyword evidence="19" id="KW-1185">Reference proteome</keyword>
<organism evidence="18 19">
    <name type="scientific">Penicillium decumbens</name>
    <dbReference type="NCBI Taxonomy" id="69771"/>
    <lineage>
        <taxon>Eukaryota</taxon>
        <taxon>Fungi</taxon>
        <taxon>Dikarya</taxon>
        <taxon>Ascomycota</taxon>
        <taxon>Pezizomycotina</taxon>
        <taxon>Eurotiomycetes</taxon>
        <taxon>Eurotiomycetidae</taxon>
        <taxon>Eurotiales</taxon>
        <taxon>Aspergillaceae</taxon>
        <taxon>Penicillium</taxon>
    </lineage>
</organism>
<protein>
    <recommendedName>
        <fullName evidence="5 15">Non-structural maintenance of chromosomes element 1 homolog</fullName>
        <ecNumber evidence="4 15">2.3.2.27</ecNumber>
    </recommendedName>
</protein>
<dbReference type="GO" id="GO:0000724">
    <property type="term" value="P:double-strand break repair via homologous recombination"/>
    <property type="evidence" value="ECO:0007669"/>
    <property type="project" value="TreeGrafter"/>
</dbReference>
<feature type="compositionally biased region" description="Polar residues" evidence="16">
    <location>
        <begin position="165"/>
        <end position="174"/>
    </location>
</feature>
<comment type="subcellular location">
    <subcellularLocation>
        <location evidence="2 15">Nucleus</location>
    </subcellularLocation>
</comment>
<keyword evidence="7 15" id="KW-0479">Metal-binding</keyword>
<dbReference type="Pfam" id="PF08746">
    <property type="entry name" value="zf-RING-like"/>
    <property type="match status" value="1"/>
</dbReference>
<feature type="region of interest" description="Disordered" evidence="16">
    <location>
        <begin position="289"/>
        <end position="326"/>
    </location>
</feature>
<evidence type="ECO:0000313" key="19">
    <source>
        <dbReference type="Proteomes" id="UP000191522"/>
    </source>
</evidence>
<evidence type="ECO:0000256" key="9">
    <source>
        <dbReference type="ARBA" id="ARBA00022771"/>
    </source>
</evidence>
<dbReference type="OrthoDB" id="185455at2759"/>
<evidence type="ECO:0000256" key="10">
    <source>
        <dbReference type="ARBA" id="ARBA00022786"/>
    </source>
</evidence>
<evidence type="ECO:0000256" key="5">
    <source>
        <dbReference type="ARBA" id="ARBA00019422"/>
    </source>
</evidence>
<evidence type="ECO:0000256" key="14">
    <source>
        <dbReference type="ARBA" id="ARBA00023242"/>
    </source>
</evidence>
<evidence type="ECO:0000256" key="2">
    <source>
        <dbReference type="ARBA" id="ARBA00004123"/>
    </source>
</evidence>
<dbReference type="GO" id="GO:0061630">
    <property type="term" value="F:ubiquitin protein ligase activity"/>
    <property type="evidence" value="ECO:0007669"/>
    <property type="project" value="UniProtKB-EC"/>
</dbReference>
<dbReference type="Gene3D" id="1.10.10.10">
    <property type="entry name" value="Winged helix-like DNA-binding domain superfamily/Winged helix DNA-binding domain"/>
    <property type="match status" value="1"/>
</dbReference>
<keyword evidence="9 15" id="KW-0863">Zinc-finger</keyword>
<dbReference type="InterPro" id="IPR036388">
    <property type="entry name" value="WH-like_DNA-bd_sf"/>
</dbReference>
<evidence type="ECO:0000256" key="15">
    <source>
        <dbReference type="RuleBase" id="RU368018"/>
    </source>
</evidence>
<comment type="caution">
    <text evidence="18">The sequence shown here is derived from an EMBL/GenBank/DDBJ whole genome shotgun (WGS) entry which is preliminary data.</text>
</comment>
<dbReference type="GO" id="GO:0008270">
    <property type="term" value="F:zinc ion binding"/>
    <property type="evidence" value="ECO:0007669"/>
    <property type="project" value="UniProtKB-KW"/>
</dbReference>
<keyword evidence="10 15" id="KW-0833">Ubl conjugation pathway</keyword>
<evidence type="ECO:0000256" key="6">
    <source>
        <dbReference type="ARBA" id="ARBA00022679"/>
    </source>
</evidence>
<evidence type="ECO:0000256" key="3">
    <source>
        <dbReference type="ARBA" id="ARBA00010258"/>
    </source>
</evidence>
<keyword evidence="11 15" id="KW-0862">Zinc</keyword>
<dbReference type="AlphaFoldDB" id="A0A1V6P9J4"/>
<comment type="subunit">
    <text evidence="15">Component of the Smc5-Smc6 complex.</text>
</comment>
<keyword evidence="8 15" id="KW-0227">DNA damage</keyword>
<dbReference type="EC" id="2.3.2.27" evidence="4 15"/>
<evidence type="ECO:0000256" key="4">
    <source>
        <dbReference type="ARBA" id="ARBA00012483"/>
    </source>
</evidence>
<dbReference type="PANTHER" id="PTHR20973">
    <property type="entry name" value="NON-SMC ELEMENT 1-RELATED"/>
    <property type="match status" value="1"/>
</dbReference>
<sequence>MDNSDYNDCNRAFLQAFMARSSMTFEEAQPVLAAISSAHEGRTIDPEDITQEHLSSYISKANTAISPFNFEIRSSLRQVPNGSDQDTLVRPPERVYALVNVHVDALTQLATTYTPDEIAFVKRILDYMFDTNNTRTTEGMVVTAIQATHLAKVSSADTNRRRSTNAETQGGAAQSLTMTQAETVMQNLLVEGWLEKSRKNYFSLTPRALMELRSWLCDTYNYVNENGRKVERIKFCAACRDIVTVGQRCGDRDCPGRLHDHCMRNFFRMQQAEKCPVCKKDWPGDKFVGERALTSTRRQTNNIPQSTQVPSSAPNGHAGGSSEDEG</sequence>
<evidence type="ECO:0000256" key="13">
    <source>
        <dbReference type="ARBA" id="ARBA00023204"/>
    </source>
</evidence>
<feature type="domain" description="Non-structural maintenance of chromosomes element 1 RING C4HC3-type" evidence="17">
    <location>
        <begin position="236"/>
        <end position="278"/>
    </location>
</feature>
<dbReference type="STRING" id="69771.A0A1V6P9J4"/>
<dbReference type="Pfam" id="PF07574">
    <property type="entry name" value="SMC_Nse1"/>
    <property type="match status" value="1"/>
</dbReference>
<keyword evidence="13 15" id="KW-0234">DNA repair</keyword>
<keyword evidence="14 15" id="KW-0539">Nucleus</keyword>
<evidence type="ECO:0000259" key="17">
    <source>
        <dbReference type="Pfam" id="PF08746"/>
    </source>
</evidence>
<evidence type="ECO:0000313" key="18">
    <source>
        <dbReference type="EMBL" id="OQD73699.1"/>
    </source>
</evidence>
<dbReference type="CDD" id="cd16493">
    <property type="entry name" value="RING-CH-C4HC3_NSE1"/>
    <property type="match status" value="1"/>
</dbReference>
<comment type="catalytic activity">
    <reaction evidence="1 15">
        <text>S-ubiquitinyl-[E2 ubiquitin-conjugating enzyme]-L-cysteine + [acceptor protein]-L-lysine = [E2 ubiquitin-conjugating enzyme]-L-cysteine + N(6)-ubiquitinyl-[acceptor protein]-L-lysine.</text>
        <dbReference type="EC" id="2.3.2.27"/>
    </reaction>
</comment>
<evidence type="ECO:0000256" key="12">
    <source>
        <dbReference type="ARBA" id="ARBA00023172"/>
    </source>
</evidence>
<dbReference type="Gene3D" id="3.30.40.10">
    <property type="entry name" value="Zinc/RING finger domain, C3HC4 (zinc finger)"/>
    <property type="match status" value="1"/>
</dbReference>
<feature type="region of interest" description="Disordered" evidence="16">
    <location>
        <begin position="154"/>
        <end position="174"/>
    </location>
</feature>
<dbReference type="InterPro" id="IPR014857">
    <property type="entry name" value="Nse1_RING_C4HC3-type"/>
</dbReference>
<evidence type="ECO:0000256" key="7">
    <source>
        <dbReference type="ARBA" id="ARBA00022723"/>
    </source>
</evidence>
<keyword evidence="12 15" id="KW-0233">DNA recombination</keyword>
<name>A0A1V6P9J4_PENDC</name>
<dbReference type="EMBL" id="MDYL01000014">
    <property type="protein sequence ID" value="OQD73699.1"/>
    <property type="molecule type" value="Genomic_DNA"/>
</dbReference>
<evidence type="ECO:0000256" key="11">
    <source>
        <dbReference type="ARBA" id="ARBA00022833"/>
    </source>
</evidence>
<feature type="compositionally biased region" description="Polar residues" evidence="16">
    <location>
        <begin position="293"/>
        <end position="314"/>
    </location>
</feature>
<dbReference type="GO" id="GO:0030915">
    <property type="term" value="C:Smc5-Smc6 complex"/>
    <property type="evidence" value="ECO:0007669"/>
    <property type="project" value="UniProtKB-UniRule"/>
</dbReference>
<gene>
    <name evidence="18" type="ORF">PENDEC_c014G05291</name>
</gene>
<dbReference type="Gene3D" id="3.90.1150.220">
    <property type="match status" value="1"/>
</dbReference>
<accession>A0A1V6P9J4</accession>
<reference evidence="19" key="1">
    <citation type="journal article" date="2017" name="Nat. Microbiol.">
        <title>Global analysis of biosynthetic gene clusters reveals vast potential of secondary metabolite production in Penicillium species.</title>
        <authorList>
            <person name="Nielsen J.C."/>
            <person name="Grijseels S."/>
            <person name="Prigent S."/>
            <person name="Ji B."/>
            <person name="Dainat J."/>
            <person name="Nielsen K.F."/>
            <person name="Frisvad J.C."/>
            <person name="Workman M."/>
            <person name="Nielsen J."/>
        </authorList>
    </citation>
    <scope>NUCLEOTIDE SEQUENCE [LARGE SCALE GENOMIC DNA]</scope>
    <source>
        <strain evidence="19">IBT 11843</strain>
    </source>
</reference>
<comment type="function">
    <text evidence="15">Acts in a DNA repair pathway for removal of UV-induced DNA damage that is distinct from classical nucleotide excision repair and in repair of ionizing radiation damage. Functions in homologous recombination repair of DNA double strand breaks and in recovery of stalled replication forks.</text>
</comment>
<dbReference type="InterPro" id="IPR013083">
    <property type="entry name" value="Znf_RING/FYVE/PHD"/>
</dbReference>
<dbReference type="InterPro" id="IPR011513">
    <property type="entry name" value="Nse1"/>
</dbReference>
<comment type="similarity">
    <text evidence="3 15">Belongs to the NSE1 family.</text>
</comment>
<dbReference type="GO" id="GO:0005634">
    <property type="term" value="C:nucleus"/>
    <property type="evidence" value="ECO:0007669"/>
    <property type="project" value="UniProtKB-SubCell"/>
</dbReference>
<dbReference type="OMA" id="WPGDKFV"/>
<evidence type="ECO:0000256" key="16">
    <source>
        <dbReference type="SAM" id="MobiDB-lite"/>
    </source>
</evidence>
<keyword evidence="6 15" id="KW-0808">Transferase</keyword>
<dbReference type="SUPFAM" id="SSF57850">
    <property type="entry name" value="RING/U-box"/>
    <property type="match status" value="1"/>
</dbReference>
<dbReference type="Proteomes" id="UP000191522">
    <property type="component" value="Unassembled WGS sequence"/>
</dbReference>
<evidence type="ECO:0000256" key="1">
    <source>
        <dbReference type="ARBA" id="ARBA00000900"/>
    </source>
</evidence>
<proteinExistence type="inferred from homology"/>